<dbReference type="STRING" id="984486.A0A1E3QPZ7"/>
<protein>
    <recommendedName>
        <fullName evidence="3">Fumarylacetoacetase-like C-terminal domain-containing protein</fullName>
    </recommendedName>
</protein>
<feature type="domain" description="Fumarylacetoacetase-like C-terminal" evidence="3">
    <location>
        <begin position="74"/>
        <end position="282"/>
    </location>
</feature>
<dbReference type="OrthoDB" id="411064at2759"/>
<dbReference type="GO" id="GO:0046872">
    <property type="term" value="F:metal ion binding"/>
    <property type="evidence" value="ECO:0007669"/>
    <property type="project" value="UniProtKB-KW"/>
</dbReference>
<name>A0A1E3QPZ7_9ASCO</name>
<evidence type="ECO:0000256" key="2">
    <source>
        <dbReference type="ARBA" id="ARBA00022723"/>
    </source>
</evidence>
<dbReference type="InterPro" id="IPR011234">
    <property type="entry name" value="Fumarylacetoacetase-like_C"/>
</dbReference>
<keyword evidence="2" id="KW-0479">Metal-binding</keyword>
<evidence type="ECO:0000313" key="5">
    <source>
        <dbReference type="Proteomes" id="UP000094336"/>
    </source>
</evidence>
<dbReference type="AlphaFoldDB" id="A0A1E3QPZ7"/>
<dbReference type="Pfam" id="PF01557">
    <property type="entry name" value="FAA_hydrolase"/>
    <property type="match status" value="1"/>
</dbReference>
<keyword evidence="5" id="KW-1185">Reference proteome</keyword>
<evidence type="ECO:0000256" key="1">
    <source>
        <dbReference type="ARBA" id="ARBA00010211"/>
    </source>
</evidence>
<accession>A0A1E3QPZ7</accession>
<dbReference type="Gene3D" id="3.90.850.10">
    <property type="entry name" value="Fumarylacetoacetase-like, C-terminal domain"/>
    <property type="match status" value="1"/>
</dbReference>
<reference evidence="5" key="1">
    <citation type="submission" date="2016-05" db="EMBL/GenBank/DDBJ databases">
        <title>Comparative genomics of biotechnologically important yeasts.</title>
        <authorList>
            <consortium name="DOE Joint Genome Institute"/>
            <person name="Riley R."/>
            <person name="Haridas S."/>
            <person name="Wolfe K.H."/>
            <person name="Lopes M.R."/>
            <person name="Hittinger C.T."/>
            <person name="Goker M."/>
            <person name="Salamov A."/>
            <person name="Wisecaver J."/>
            <person name="Long T.M."/>
            <person name="Aerts A.L."/>
            <person name="Barry K."/>
            <person name="Choi C."/>
            <person name="Clum A."/>
            <person name="Coughlan A.Y."/>
            <person name="Deshpande S."/>
            <person name="Douglass A.P."/>
            <person name="Hanson S.J."/>
            <person name="Klenk H.-P."/>
            <person name="Labutti K."/>
            <person name="Lapidus A."/>
            <person name="Lindquist E."/>
            <person name="Lipzen A."/>
            <person name="Meier-Kolthoff J.P."/>
            <person name="Ohm R.A."/>
            <person name="Otillar R.P."/>
            <person name="Pangilinan J."/>
            <person name="Peng Y."/>
            <person name="Rokas A."/>
            <person name="Rosa C.A."/>
            <person name="Scheuner C."/>
            <person name="Sibirny A.A."/>
            <person name="Slot J.C."/>
            <person name="Stielow J.B."/>
            <person name="Sun H."/>
            <person name="Kurtzman C.P."/>
            <person name="Blackwell M."/>
            <person name="Grigoriev I.V."/>
            <person name="Jeffries T.W."/>
        </authorList>
    </citation>
    <scope>NUCLEOTIDE SEQUENCE [LARGE SCALE GENOMIC DNA]</scope>
    <source>
        <strain evidence="5">NRRL Y-12698</strain>
    </source>
</reference>
<proteinExistence type="inferred from homology"/>
<dbReference type="InterPro" id="IPR051121">
    <property type="entry name" value="FAH"/>
</dbReference>
<dbReference type="PANTHER" id="PTHR42796">
    <property type="entry name" value="FUMARYLACETOACETATE HYDROLASE DOMAIN-CONTAINING PROTEIN 2A-RELATED"/>
    <property type="match status" value="1"/>
</dbReference>
<dbReference type="GO" id="GO:0006107">
    <property type="term" value="P:oxaloacetate metabolic process"/>
    <property type="evidence" value="ECO:0007669"/>
    <property type="project" value="UniProtKB-ARBA"/>
</dbReference>
<evidence type="ECO:0000259" key="3">
    <source>
        <dbReference type="Pfam" id="PF01557"/>
    </source>
</evidence>
<dbReference type="GeneID" id="30146678"/>
<dbReference type="FunFam" id="3.90.850.10:FF:000002">
    <property type="entry name" value="2-hydroxyhepta-2,4-diene-1,7-dioate isomerase"/>
    <property type="match status" value="1"/>
</dbReference>
<dbReference type="SUPFAM" id="SSF56529">
    <property type="entry name" value="FAH"/>
    <property type="match status" value="1"/>
</dbReference>
<dbReference type="RefSeq" id="XP_018985107.1">
    <property type="nucleotide sequence ID" value="XM_019128825.1"/>
</dbReference>
<dbReference type="Proteomes" id="UP000094336">
    <property type="component" value="Unassembled WGS sequence"/>
</dbReference>
<dbReference type="EMBL" id="KV454431">
    <property type="protein sequence ID" value="ODQ79779.1"/>
    <property type="molecule type" value="Genomic_DNA"/>
</dbReference>
<dbReference type="PANTHER" id="PTHR42796:SF4">
    <property type="entry name" value="FUMARYLACETOACETATE HYDROLASE DOMAIN-CONTAINING PROTEIN 2A"/>
    <property type="match status" value="1"/>
</dbReference>
<dbReference type="InterPro" id="IPR036663">
    <property type="entry name" value="Fumarylacetoacetase_C_sf"/>
</dbReference>
<dbReference type="GO" id="GO:0050163">
    <property type="term" value="F:oxaloacetate tautomerase activity"/>
    <property type="evidence" value="ECO:0007669"/>
    <property type="project" value="UniProtKB-ARBA"/>
</dbReference>
<sequence length="288" mass="31498">MTFSRLIRFANKGETHYGDAVLTDGITDTRLAKKAHKITGDIYGEYTIDTSETLDIEELLCPLAPKDINTVRLLGLNYAAHAKMAGVEVPKYPILFYKPRTSVCGPNDPIIVPEIARTDPDTNESEAELVIVMGKSGKNLRKESALEYVLGYCIGNDVSQRTWSGERGGGQYSLGKMYDNYAPIGPAIAAPAAFGNPDDTNLKAHVNDSLRQDSSTKDMVFDCAELVSFLSQGCTLLPGDLIFTGTPLELPKFCVSDRLFLKENDIVTLELEGVGTIANKVVYEYNAK</sequence>
<comment type="similarity">
    <text evidence="1">Belongs to the FAH family.</text>
</comment>
<organism evidence="4 5">
    <name type="scientific">Babjeviella inositovora NRRL Y-12698</name>
    <dbReference type="NCBI Taxonomy" id="984486"/>
    <lineage>
        <taxon>Eukaryota</taxon>
        <taxon>Fungi</taxon>
        <taxon>Dikarya</taxon>
        <taxon>Ascomycota</taxon>
        <taxon>Saccharomycotina</taxon>
        <taxon>Pichiomycetes</taxon>
        <taxon>Serinales incertae sedis</taxon>
        <taxon>Babjeviella</taxon>
    </lineage>
</organism>
<evidence type="ECO:0000313" key="4">
    <source>
        <dbReference type="EMBL" id="ODQ79779.1"/>
    </source>
</evidence>
<gene>
    <name evidence="4" type="ORF">BABINDRAFT_161475</name>
</gene>